<evidence type="ECO:0000256" key="1">
    <source>
        <dbReference type="SAM" id="Phobius"/>
    </source>
</evidence>
<evidence type="ECO:0000313" key="6">
    <source>
        <dbReference type="Proteomes" id="UP000694388"/>
    </source>
</evidence>
<evidence type="ECO:0000259" key="3">
    <source>
        <dbReference type="Pfam" id="PF21589"/>
    </source>
</evidence>
<reference evidence="5" key="2">
    <citation type="submission" date="2025-09" db="UniProtKB">
        <authorList>
            <consortium name="Ensembl"/>
        </authorList>
    </citation>
    <scope>IDENTIFICATION</scope>
</reference>
<keyword evidence="1" id="KW-0812">Transmembrane</keyword>
<feature type="domain" description="AP5B1 C-terminal" evidence="4">
    <location>
        <begin position="811"/>
        <end position="902"/>
    </location>
</feature>
<dbReference type="Pfam" id="PF21589">
    <property type="entry name" value="AP5B1_barrel"/>
    <property type="match status" value="1"/>
</dbReference>
<sequence length="920" mass="100908">MATRNSCANTRMSILSLYIYIYIYTYYGYHYLVGQSVHIVCNYSSSSPMQLACLGHIQEFPEEVSAESLHEAITVLLSLIPSHSDAVSSHLSVHAVLALTTLLGGCCGEENDEIQIQRLDDFLQFLLGVMEDCRRSKDDLRRAALASLLELETCFPGLLSRKLDRLIFAASTPLGVDTLPVLTRTLQHMIQKHGANFRDYSLHDDRPPNLLPSMIISPVSPPLNTIVNSMTEPDTRELRATLVKAIEYLYYLPTAQQLTTVMDLAWFVHSCGPCIPPAVFKPLLPRLIASQILQLQESSLVLKATFGETLFAAEDEGVLVKRTLALSVHPLITPEICLSAAHRVLHFPENLPLYGADTGHAPVSLTSTMVAPLFPSVFLGCPPSLLLARLHILAIILAENSSDIQGPKMLYHCLEAMATTLQPSNNQLVETFFLAAELLYRCFGDSDAVSSNMEYLLLGLHKWNACLVKPIVSFLNWMIAEKPQNVCPLNILRTLQNEILQSQILDSSPLEGLAILTCAVEQPSMDQHAILAFLASSQLCVANDWLTGHALLAICHAVMVQSDSAHLGVPLSNLLKCIAGGHGDLDVQDRARTYLALIQGVSSKKLSRMLSPGTVTDAEHPWSSPVSNLSALSDVIVFTETVLELVADIAHEKKKVLSNDIQNSHSFCIRNGVSMDKSDDAVAMYYASREAGKLPSTITLRFWLRYRMSASDIPVHLQQLCAIELRLDAGPNLGAISPETIVPCIGADEPLGQLVRLRVEPSQARPGVLRGEALFCDAEGRTCLCLLPPVDVAFCALCLPLPVPSTLRGAIFDALWNEFLAATEEGECAESIFCCQLNDTSLDSLVNNRFGHFVVKALEAQYDIGMFLPPRNHVLLRFTQLDATVKISIVTDCWQLLPFISVPLMDIQLGVTSPTLFGGL</sequence>
<dbReference type="InterPro" id="IPR048979">
    <property type="entry name" value="AP5B1_middle"/>
</dbReference>
<name>A0A8C4X1T0_EPTBU</name>
<keyword evidence="6" id="KW-1185">Reference proteome</keyword>
<protein>
    <submittedName>
        <fullName evidence="5">Adaptor related protein complex 5 subunit beta 1</fullName>
    </submittedName>
</protein>
<dbReference type="Pfam" id="PF21590">
    <property type="entry name" value="AP5B1_C"/>
    <property type="match status" value="1"/>
</dbReference>
<keyword evidence="1" id="KW-1133">Transmembrane helix</keyword>
<proteinExistence type="predicted"/>
<reference evidence="5" key="1">
    <citation type="submission" date="2025-08" db="UniProtKB">
        <authorList>
            <consortium name="Ensembl"/>
        </authorList>
    </citation>
    <scope>IDENTIFICATION</scope>
</reference>
<dbReference type="InterPro" id="IPR048980">
    <property type="entry name" value="AP5B1_barrel"/>
</dbReference>
<dbReference type="Ensembl" id="ENSEBUT00000027030.1">
    <property type="protein sequence ID" value="ENSEBUP00000026454.1"/>
    <property type="gene ID" value="ENSEBUG00000016290.1"/>
</dbReference>
<dbReference type="PANTHER" id="PTHR34033:SF1">
    <property type="entry name" value="AP-5 COMPLEX SUBUNIT BETA-1"/>
    <property type="match status" value="1"/>
</dbReference>
<dbReference type="GeneTree" id="ENSGT00530000064721"/>
<dbReference type="AlphaFoldDB" id="A0A8C4X1T0"/>
<dbReference type="InterPro" id="IPR038741">
    <property type="entry name" value="AP5B1"/>
</dbReference>
<dbReference type="OMA" id="RINNHEM"/>
<evidence type="ECO:0000313" key="5">
    <source>
        <dbReference type="Ensembl" id="ENSEBUP00000026454.1"/>
    </source>
</evidence>
<evidence type="ECO:0000259" key="2">
    <source>
        <dbReference type="Pfam" id="PF21588"/>
    </source>
</evidence>
<dbReference type="GO" id="GO:0030119">
    <property type="term" value="C:AP-type membrane coat adaptor complex"/>
    <property type="evidence" value="ECO:0007669"/>
    <property type="project" value="TreeGrafter"/>
</dbReference>
<dbReference type="Proteomes" id="UP000694388">
    <property type="component" value="Unplaced"/>
</dbReference>
<organism evidence="5 6">
    <name type="scientific">Eptatretus burgeri</name>
    <name type="common">Inshore hagfish</name>
    <dbReference type="NCBI Taxonomy" id="7764"/>
    <lineage>
        <taxon>Eukaryota</taxon>
        <taxon>Metazoa</taxon>
        <taxon>Chordata</taxon>
        <taxon>Craniata</taxon>
        <taxon>Vertebrata</taxon>
        <taxon>Cyclostomata</taxon>
        <taxon>Myxini</taxon>
        <taxon>Myxiniformes</taxon>
        <taxon>Myxinidae</taxon>
        <taxon>Eptatretinae</taxon>
        <taxon>Eptatretus</taxon>
    </lineage>
</organism>
<keyword evidence="1" id="KW-0472">Membrane</keyword>
<dbReference type="InterPro" id="IPR048981">
    <property type="entry name" value="AP5B1_C"/>
</dbReference>
<dbReference type="GO" id="GO:0016197">
    <property type="term" value="P:endosomal transport"/>
    <property type="evidence" value="ECO:0007669"/>
    <property type="project" value="InterPro"/>
</dbReference>
<feature type="domain" description="AP-5 complex subunit beta-1 beta-barrel" evidence="3">
    <location>
        <begin position="720"/>
        <end position="790"/>
    </location>
</feature>
<dbReference type="PANTHER" id="PTHR34033">
    <property type="entry name" value="AP-5 COMPLEX SUBUNIT BETA-1"/>
    <property type="match status" value="1"/>
</dbReference>
<dbReference type="GO" id="GO:0005765">
    <property type="term" value="C:lysosomal membrane"/>
    <property type="evidence" value="ECO:0007669"/>
    <property type="project" value="TreeGrafter"/>
</dbReference>
<dbReference type="Pfam" id="PF21588">
    <property type="entry name" value="AP5B1_middle"/>
    <property type="match status" value="1"/>
</dbReference>
<feature type="transmembrane region" description="Helical" evidence="1">
    <location>
        <begin position="12"/>
        <end position="32"/>
    </location>
</feature>
<feature type="domain" description="AP5B1 middle" evidence="2">
    <location>
        <begin position="234"/>
        <end position="606"/>
    </location>
</feature>
<accession>A0A8C4X1T0</accession>
<evidence type="ECO:0000259" key="4">
    <source>
        <dbReference type="Pfam" id="PF21590"/>
    </source>
</evidence>